<protein>
    <submittedName>
        <fullName evidence="1">Uncharacterized protein</fullName>
    </submittedName>
</protein>
<reference evidence="2" key="2">
    <citation type="submission" date="2010-01" db="EMBL/GenBank/DDBJ databases">
        <title>The complete genome of Conexibacter woesei DSM 14684.</title>
        <authorList>
            <consortium name="US DOE Joint Genome Institute (JGI-PGF)"/>
            <person name="Lucas S."/>
            <person name="Copeland A."/>
            <person name="Lapidus A."/>
            <person name="Glavina del Rio T."/>
            <person name="Dalin E."/>
            <person name="Tice H."/>
            <person name="Bruce D."/>
            <person name="Goodwin L."/>
            <person name="Pitluck S."/>
            <person name="Kyrpides N."/>
            <person name="Mavromatis K."/>
            <person name="Ivanova N."/>
            <person name="Mikhailova N."/>
            <person name="Chertkov O."/>
            <person name="Brettin T."/>
            <person name="Detter J.C."/>
            <person name="Han C."/>
            <person name="Larimer F."/>
            <person name="Land M."/>
            <person name="Hauser L."/>
            <person name="Markowitz V."/>
            <person name="Cheng J.-F."/>
            <person name="Hugenholtz P."/>
            <person name="Woyke T."/>
            <person name="Wu D."/>
            <person name="Pukall R."/>
            <person name="Steenblock K."/>
            <person name="Schneider S."/>
            <person name="Klenk H.-P."/>
            <person name="Eisen J.A."/>
        </authorList>
    </citation>
    <scope>NUCLEOTIDE SEQUENCE [LARGE SCALE GENOMIC DNA]</scope>
    <source>
        <strain evidence="2">DSM 14684 / CIP 108061 / JCM 11494 / NBRC 100937 / ID131577</strain>
    </source>
</reference>
<evidence type="ECO:0000313" key="1">
    <source>
        <dbReference type="EMBL" id="ADB48898.1"/>
    </source>
</evidence>
<keyword evidence="2" id="KW-1185">Reference proteome</keyword>
<proteinExistence type="predicted"/>
<evidence type="ECO:0000313" key="2">
    <source>
        <dbReference type="Proteomes" id="UP000008229"/>
    </source>
</evidence>
<sequence length="144" mass="15024" precursor="true">MFHVPSHRRYIRWMRILVALLAVGTLIALAGCGGDDKPAYCSDRSSLESSVKELANITRNTGLSGLRAQLGEVESDATALVDSAKSDFPEQTSAIRSSVDTLAGAVRSLQANPSAQQAATVATDAAAVVGYVSDFTSASSSECD</sequence>
<dbReference type="Proteomes" id="UP000008229">
    <property type="component" value="Chromosome"/>
</dbReference>
<reference evidence="1 2" key="1">
    <citation type="journal article" date="2010" name="Stand. Genomic Sci.">
        <title>Complete genome sequence of Conexibacter woesei type strain (ID131577).</title>
        <authorList>
            <person name="Pukall R."/>
            <person name="Lapidus A."/>
            <person name="Glavina Del Rio T."/>
            <person name="Copeland A."/>
            <person name="Tice H."/>
            <person name="Cheng J.-F."/>
            <person name="Lucas S."/>
            <person name="Chen F."/>
            <person name="Nolan M."/>
            <person name="Bruce D."/>
            <person name="Goodwin L."/>
            <person name="Pitluck S."/>
            <person name="Mavromatis K."/>
            <person name="Ivanova N."/>
            <person name="Ovchinnikova G."/>
            <person name="Pati A."/>
            <person name="Chen A."/>
            <person name="Palaniappan K."/>
            <person name="Land M."/>
            <person name="Hauser L."/>
            <person name="Chang Y.-J."/>
            <person name="Jeffries C.D."/>
            <person name="Chain P."/>
            <person name="Meincke L."/>
            <person name="Sims D."/>
            <person name="Brettin T."/>
            <person name="Detter J.C."/>
            <person name="Rohde M."/>
            <person name="Goeker M."/>
            <person name="Bristow J."/>
            <person name="Eisen J.A."/>
            <person name="Markowitz V."/>
            <person name="Kyrpides N.C."/>
            <person name="Klenk H.-P."/>
            <person name="Hugenholtz P."/>
        </authorList>
    </citation>
    <scope>NUCLEOTIDE SEQUENCE [LARGE SCALE GENOMIC DNA]</scope>
    <source>
        <strain evidence="2">DSM 14684 / CIP 108061 / JCM 11494 / NBRC 100937 / ID131577</strain>
    </source>
</reference>
<dbReference type="STRING" id="469383.Cwoe_0462"/>
<dbReference type="KEGG" id="cwo:Cwoe_0462"/>
<dbReference type="HOGENOM" id="CLU_1793193_0_0_11"/>
<dbReference type="AlphaFoldDB" id="D3F7C7"/>
<gene>
    <name evidence="1" type="ordered locus">Cwoe_0462</name>
</gene>
<name>D3F7C7_CONWI</name>
<accession>D3F7C7</accession>
<organism evidence="1 2">
    <name type="scientific">Conexibacter woesei (strain DSM 14684 / CCUG 47730 / CIP 108061 / JCM 11494 / NBRC 100937 / ID131577)</name>
    <dbReference type="NCBI Taxonomy" id="469383"/>
    <lineage>
        <taxon>Bacteria</taxon>
        <taxon>Bacillati</taxon>
        <taxon>Actinomycetota</taxon>
        <taxon>Thermoleophilia</taxon>
        <taxon>Solirubrobacterales</taxon>
        <taxon>Conexibacteraceae</taxon>
        <taxon>Conexibacter</taxon>
    </lineage>
</organism>
<dbReference type="EMBL" id="CP001854">
    <property type="protein sequence ID" value="ADB48898.1"/>
    <property type="molecule type" value="Genomic_DNA"/>
</dbReference>